<dbReference type="Gene3D" id="3.90.740.10">
    <property type="entry name" value="Valyl/Leucyl/Isoleucyl-tRNA synthetase, editing domain"/>
    <property type="match status" value="1"/>
</dbReference>
<keyword evidence="14" id="KW-1185">Reference proteome</keyword>
<dbReference type="Proteomes" id="UP001307889">
    <property type="component" value="Chromosome 13"/>
</dbReference>
<name>A0ABN7BC86_9HEMI</name>
<dbReference type="NCBIfam" id="TIGR00422">
    <property type="entry name" value="valS"/>
    <property type="match status" value="1"/>
</dbReference>
<comment type="similarity">
    <text evidence="1 9">Belongs to the class-I aminoacyl-tRNA synthetase family.</text>
</comment>
<evidence type="ECO:0000256" key="3">
    <source>
        <dbReference type="ARBA" id="ARBA00022598"/>
    </source>
</evidence>
<dbReference type="NCBIfam" id="NF004349">
    <property type="entry name" value="PRK05729.1"/>
    <property type="match status" value="1"/>
</dbReference>
<accession>A0ABN7BC86</accession>
<dbReference type="EMBL" id="AP028921">
    <property type="protein sequence ID" value="BET01465.1"/>
    <property type="molecule type" value="Genomic_DNA"/>
</dbReference>
<dbReference type="PANTHER" id="PTHR11946:SF109">
    <property type="entry name" value="VALINE--TRNA LIGASE"/>
    <property type="match status" value="1"/>
</dbReference>
<proteinExistence type="inferred from homology"/>
<dbReference type="InterPro" id="IPR009008">
    <property type="entry name" value="Val/Leu/Ile-tRNA-synth_edit"/>
</dbReference>
<evidence type="ECO:0000256" key="7">
    <source>
        <dbReference type="ARBA" id="ARBA00023146"/>
    </source>
</evidence>
<keyword evidence="5 9" id="KW-0067">ATP-binding</keyword>
<evidence type="ECO:0000256" key="9">
    <source>
        <dbReference type="RuleBase" id="RU363035"/>
    </source>
</evidence>
<evidence type="ECO:0000256" key="4">
    <source>
        <dbReference type="ARBA" id="ARBA00022741"/>
    </source>
</evidence>
<keyword evidence="10" id="KW-0175">Coiled coil</keyword>
<dbReference type="InterPro" id="IPR001412">
    <property type="entry name" value="aa-tRNA-synth_I_CS"/>
</dbReference>
<evidence type="ECO:0000256" key="5">
    <source>
        <dbReference type="ARBA" id="ARBA00022840"/>
    </source>
</evidence>
<keyword evidence="6 9" id="KW-0648">Protein biosynthesis</keyword>
<dbReference type="InterPro" id="IPR002300">
    <property type="entry name" value="aa-tRNA-synth_Ia"/>
</dbReference>
<dbReference type="SUPFAM" id="SSF47323">
    <property type="entry name" value="Anticodon-binding domain of a subclass of class I aminoacyl-tRNA synthetases"/>
    <property type="match status" value="1"/>
</dbReference>
<dbReference type="SUPFAM" id="SSF52374">
    <property type="entry name" value="Nucleotidylyl transferase"/>
    <property type="match status" value="1"/>
</dbReference>
<evidence type="ECO:0000313" key="13">
    <source>
        <dbReference type="EMBL" id="BET01465.1"/>
    </source>
</evidence>
<dbReference type="CDD" id="cd07962">
    <property type="entry name" value="Anticodon_Ia_Val"/>
    <property type="match status" value="1"/>
</dbReference>
<dbReference type="InterPro" id="IPR033705">
    <property type="entry name" value="Anticodon_Ia_Val"/>
</dbReference>
<evidence type="ECO:0000259" key="11">
    <source>
        <dbReference type="Pfam" id="PF00133"/>
    </source>
</evidence>
<keyword evidence="7 9" id="KW-0030">Aminoacyl-tRNA synthetase</keyword>
<dbReference type="CDD" id="cd00817">
    <property type="entry name" value="ValRS_core"/>
    <property type="match status" value="1"/>
</dbReference>
<dbReference type="PRINTS" id="PR00986">
    <property type="entry name" value="TRNASYNTHVAL"/>
</dbReference>
<evidence type="ECO:0000256" key="8">
    <source>
        <dbReference type="ARBA" id="ARBA00029936"/>
    </source>
</evidence>
<dbReference type="Gene3D" id="1.10.730.10">
    <property type="entry name" value="Isoleucyl-tRNA Synthetase, Domain 1"/>
    <property type="match status" value="1"/>
</dbReference>
<dbReference type="Pfam" id="PF00133">
    <property type="entry name" value="tRNA-synt_1"/>
    <property type="match status" value="1"/>
</dbReference>
<keyword evidence="4 9" id="KW-0547">Nucleotide-binding</keyword>
<feature type="coiled-coil region" evidence="10">
    <location>
        <begin position="913"/>
        <end position="968"/>
    </location>
</feature>
<organism evidence="13 14">
    <name type="scientific">Nesidiocoris tenuis</name>
    <dbReference type="NCBI Taxonomy" id="355587"/>
    <lineage>
        <taxon>Eukaryota</taxon>
        <taxon>Metazoa</taxon>
        <taxon>Ecdysozoa</taxon>
        <taxon>Arthropoda</taxon>
        <taxon>Hexapoda</taxon>
        <taxon>Insecta</taxon>
        <taxon>Pterygota</taxon>
        <taxon>Neoptera</taxon>
        <taxon>Paraneoptera</taxon>
        <taxon>Hemiptera</taxon>
        <taxon>Heteroptera</taxon>
        <taxon>Panheteroptera</taxon>
        <taxon>Cimicomorpha</taxon>
        <taxon>Miridae</taxon>
        <taxon>Dicyphina</taxon>
        <taxon>Nesidiocoris</taxon>
    </lineage>
</organism>
<dbReference type="Pfam" id="PF08264">
    <property type="entry name" value="Anticodon_1"/>
    <property type="match status" value="1"/>
</dbReference>
<feature type="domain" description="Aminoacyl-tRNA synthetase class Ia" evidence="11">
    <location>
        <begin position="44"/>
        <end position="649"/>
    </location>
</feature>
<sequence length="969" mass="108756">MVKQIRLLGSSLIRSSNQVVWSSSDCSASECKAYTPSIERSLSEKWSTVAKVRSPSDDAKDRPVFSTILPPPNVTGTLHLGHALTVTIADTVCRWRRMRGDRVLWVPGTDHAGIATQSMVEKDLQTKNLSRCQLGREKFIGEVWKWKNSRSERITDQLQRLGASLDWSREYFTLDENRSKAVTKALIQLWNAGLVYRAQSLVNWCCHLRSAISDIEIEHLAVDGPMQLSLPGHKSPVTFGQLDYFAYRLENSDEELQIATTRLETMLGDVAVAVHPSDSRYARFHGRFVVHPLSNERLPIVVDESVNPDFGTGAVKITPAHDPSDFALSKRHGLSMRTVFYEDGTIATGHGQFSGMVRFEAREALRVALGSLGLYKMSRPHKTTLPICSRTGDVVEYLLKPQWFISCKGMAEKAVAAVRRGDLSIEPEDHHRDWFNYLENIRDWCISRQLWWGHQVPFYNCSDGQRSFWVAAENSSEAKIKAAEELAGSISVQRDTDVLDTWFSSGLLPLSSLGWPDQRNTDYSKYYPLSTLITGHDILFFWVARMTMLGLELTNQLPFKEVLLHSIVCDAQGRKMSKSLGNIVDPMDIINGCSLNDLNSKVQKSLESGSISEKEAFNAFAENKKQFANGIPECGADALRFSLLTQNISRHFINFNVDECHGNRLFCNKIWQAQRFAEIWAQKLAVTPLAGPADLPKPQDLVDVWIVSKLSAMVASVNAGLEANDFSACTLAIKTFLYGKLCDVYIEAIKPKLNAGSSEATISCRILLHCLDVSLRCLAPFMPFVTETLYTRLPCRTYETIDAAVFPTDSSLQDEAAASRMDFALEVTRVVRQLKSERGALKLRSKVFVESDNLELLDDAINVINTLTRSEVFQVPKNSYHPPADALISKLDLSASIIVELDAPAHEKPALNLEQIQKRRTKLEADLVKLQGRMSTEGYQKKVPDRVKRNFEKKFAKLKADLDRINSIL</sequence>
<gene>
    <name evidence="13" type="ORF">NTJ_14278</name>
</gene>
<dbReference type="Gene3D" id="3.40.50.620">
    <property type="entry name" value="HUPs"/>
    <property type="match status" value="2"/>
</dbReference>
<dbReference type="InterPro" id="IPR009080">
    <property type="entry name" value="tRNAsynth_Ia_anticodon-bd"/>
</dbReference>
<dbReference type="PROSITE" id="PS00178">
    <property type="entry name" value="AA_TRNA_LIGASE_I"/>
    <property type="match status" value="1"/>
</dbReference>
<reference evidence="13 14" key="1">
    <citation type="submission" date="2023-09" db="EMBL/GenBank/DDBJ databases">
        <title>Nesidiocoris tenuis whole genome shotgun sequence.</title>
        <authorList>
            <person name="Shibata T."/>
            <person name="Shimoda M."/>
            <person name="Kobayashi T."/>
            <person name="Uehara T."/>
        </authorList>
    </citation>
    <scope>NUCLEOTIDE SEQUENCE [LARGE SCALE GENOMIC DNA]</scope>
    <source>
        <strain evidence="13 14">Japan</strain>
    </source>
</reference>
<feature type="domain" description="Methionyl/Valyl/Leucyl/Isoleucyl-tRNA synthetase anticodon-binding" evidence="12">
    <location>
        <begin position="703"/>
        <end position="839"/>
    </location>
</feature>
<evidence type="ECO:0000256" key="1">
    <source>
        <dbReference type="ARBA" id="ARBA00005594"/>
    </source>
</evidence>
<dbReference type="PANTHER" id="PTHR11946">
    <property type="entry name" value="VALYL-TRNA SYNTHETASES"/>
    <property type="match status" value="1"/>
</dbReference>
<protein>
    <recommendedName>
        <fullName evidence="2">valine--tRNA ligase</fullName>
        <ecNumber evidence="2">6.1.1.9</ecNumber>
    </recommendedName>
    <alternativeName>
        <fullName evidence="8">Valyl-tRNA synthetase</fullName>
    </alternativeName>
</protein>
<dbReference type="EC" id="6.1.1.9" evidence="2"/>
<dbReference type="InterPro" id="IPR014729">
    <property type="entry name" value="Rossmann-like_a/b/a_fold"/>
</dbReference>
<dbReference type="SUPFAM" id="SSF50677">
    <property type="entry name" value="ValRS/IleRS/LeuRS editing domain"/>
    <property type="match status" value="1"/>
</dbReference>
<keyword evidence="3 9" id="KW-0436">Ligase</keyword>
<evidence type="ECO:0000256" key="2">
    <source>
        <dbReference type="ARBA" id="ARBA00013169"/>
    </source>
</evidence>
<dbReference type="InterPro" id="IPR013155">
    <property type="entry name" value="M/V/L/I-tRNA-synth_anticd-bd"/>
</dbReference>
<evidence type="ECO:0000256" key="10">
    <source>
        <dbReference type="SAM" id="Coils"/>
    </source>
</evidence>
<dbReference type="InterPro" id="IPR002303">
    <property type="entry name" value="Valyl-tRNA_ligase"/>
</dbReference>
<evidence type="ECO:0000259" key="12">
    <source>
        <dbReference type="Pfam" id="PF08264"/>
    </source>
</evidence>
<evidence type="ECO:0000256" key="6">
    <source>
        <dbReference type="ARBA" id="ARBA00022917"/>
    </source>
</evidence>
<evidence type="ECO:0000313" key="14">
    <source>
        <dbReference type="Proteomes" id="UP001307889"/>
    </source>
</evidence>